<keyword evidence="1" id="KW-0472">Membrane</keyword>
<proteinExistence type="predicted"/>
<dbReference type="OMA" id="INGHTII"/>
<evidence type="ECO:0000313" key="4">
    <source>
        <dbReference type="Proteomes" id="UP000287033"/>
    </source>
</evidence>
<evidence type="ECO:0000313" key="3">
    <source>
        <dbReference type="EMBL" id="GCC29952.1"/>
    </source>
</evidence>
<comment type="caution">
    <text evidence="3">The sequence shown here is derived from an EMBL/GenBank/DDBJ whole genome shotgun (WGS) entry which is preliminary data.</text>
</comment>
<dbReference type="STRING" id="137246.A0A401SHR0"/>
<dbReference type="InterPro" id="IPR007110">
    <property type="entry name" value="Ig-like_dom"/>
</dbReference>
<keyword evidence="1" id="KW-1133">Transmembrane helix</keyword>
<gene>
    <name evidence="3" type="ORF">chiPu_0008396</name>
</gene>
<dbReference type="AlphaFoldDB" id="A0A401SHR0"/>
<name>A0A401SHR0_CHIPU</name>
<organism evidence="3 4">
    <name type="scientific">Chiloscyllium punctatum</name>
    <name type="common">Brownbanded bambooshark</name>
    <name type="synonym">Hemiscyllium punctatum</name>
    <dbReference type="NCBI Taxonomy" id="137246"/>
    <lineage>
        <taxon>Eukaryota</taxon>
        <taxon>Metazoa</taxon>
        <taxon>Chordata</taxon>
        <taxon>Craniata</taxon>
        <taxon>Vertebrata</taxon>
        <taxon>Chondrichthyes</taxon>
        <taxon>Elasmobranchii</taxon>
        <taxon>Galeomorphii</taxon>
        <taxon>Galeoidea</taxon>
        <taxon>Orectolobiformes</taxon>
        <taxon>Hemiscylliidae</taxon>
        <taxon>Chiloscyllium</taxon>
    </lineage>
</organism>
<feature type="transmembrane region" description="Helical" evidence="1">
    <location>
        <begin position="685"/>
        <end position="708"/>
    </location>
</feature>
<feature type="domain" description="Ig-like" evidence="2">
    <location>
        <begin position="54"/>
        <end position="166"/>
    </location>
</feature>
<evidence type="ECO:0000259" key="2">
    <source>
        <dbReference type="PROSITE" id="PS50835"/>
    </source>
</evidence>
<keyword evidence="1" id="KW-0812">Transmembrane</keyword>
<keyword evidence="4" id="KW-1185">Reference proteome</keyword>
<dbReference type="Proteomes" id="UP000287033">
    <property type="component" value="Unassembled WGS sequence"/>
</dbReference>
<accession>A0A401SHR0</accession>
<evidence type="ECO:0000256" key="1">
    <source>
        <dbReference type="SAM" id="Phobius"/>
    </source>
</evidence>
<sequence length="739" mass="84166">MLWVCHSAVIKGWCQHGPQVEWYKYNQSREEERVKEITERLSRRWTCHWEIASPGYMEGVLYRNRIIGARVEEGKGVQIKCTCNGNGTAVGIQWRWFQDQFGMFAPLVGDVGVPYKGKIFQQPDGKNRLIIIQTLNWPQFWNRHSGNIRCEPDDDSAYGSSHVRLEAIKKPAKTAARSLDPPCPMFLPNPQTNGLEVIESGEFLYNDVRFEIVPVVFNLSSLPLPDGLCHSNYLHLFHLMLKELVWDSQARNQRTDWRSPDPDMGQGLKARRKRRDLAEWIGIGATASMAGLNRIDVESMWEHDEVIRRQLKGLLTKLNDQDGDLIHEQSKTLLSTQEIVTAMQSIVNKVNEIIEDNNEEYTQQNISKAVTCSMYGNFVLTLLQKGLSDLESNRIPAFVKNHHLAKWLGSNKTEEEYKQIRRHGLAFFAPRAHAQGADSQVPVLLAVPIVLNSTAPPAQLYKVESIGVIEHSNGKPIFKEFRDYPRWLINKKGTWLAPDLQCCRQVGNEWVCRCDVYQHTTPACGFTLDEHSPNCTVAVSQWSPGQARTAYVGRGRYCVTTSASHLHHGETLCPISMPMFCLYPVEPVKVGGKVLLPVHLHNVTEIQLELPLQEETLKSVVHFGHPIPPLSISLKSILQRTATSQEHLVHMQQDNKDIEKGIKTLGDHKWWDVVYNVGQSVWARMASYAFLIIQFVLTITVIVTLIHFRSVCRRLESQLHDRQPLPIYRSLLKGSASYL</sequence>
<reference evidence="3 4" key="1">
    <citation type="journal article" date="2018" name="Nat. Ecol. Evol.">
        <title>Shark genomes provide insights into elasmobranch evolution and the origin of vertebrates.</title>
        <authorList>
            <person name="Hara Y"/>
            <person name="Yamaguchi K"/>
            <person name="Onimaru K"/>
            <person name="Kadota M"/>
            <person name="Koyanagi M"/>
            <person name="Keeley SD"/>
            <person name="Tatsumi K"/>
            <person name="Tanaka K"/>
            <person name="Motone F"/>
            <person name="Kageyama Y"/>
            <person name="Nozu R"/>
            <person name="Adachi N"/>
            <person name="Nishimura O"/>
            <person name="Nakagawa R"/>
            <person name="Tanegashima C"/>
            <person name="Kiyatake I"/>
            <person name="Matsumoto R"/>
            <person name="Murakumo K"/>
            <person name="Nishida K"/>
            <person name="Terakita A"/>
            <person name="Kuratani S"/>
            <person name="Sato K"/>
            <person name="Hyodo S Kuraku.S."/>
        </authorList>
    </citation>
    <scope>NUCLEOTIDE SEQUENCE [LARGE SCALE GENOMIC DNA]</scope>
</reference>
<dbReference type="EMBL" id="BEZZ01000274">
    <property type="protein sequence ID" value="GCC29952.1"/>
    <property type="molecule type" value="Genomic_DNA"/>
</dbReference>
<protein>
    <recommendedName>
        <fullName evidence="2">Ig-like domain-containing protein</fullName>
    </recommendedName>
</protein>
<dbReference type="PROSITE" id="PS50835">
    <property type="entry name" value="IG_LIKE"/>
    <property type="match status" value="1"/>
</dbReference>